<name>A0ABQ5QJP1_9ACTN</name>
<evidence type="ECO:0000313" key="1">
    <source>
        <dbReference type="EMBL" id="GLH94735.1"/>
    </source>
</evidence>
<evidence type="ECO:0000313" key="2">
    <source>
        <dbReference type="Proteomes" id="UP001144280"/>
    </source>
</evidence>
<dbReference type="Proteomes" id="UP001144280">
    <property type="component" value="Unassembled WGS sequence"/>
</dbReference>
<proteinExistence type="predicted"/>
<dbReference type="EMBL" id="BSDI01000001">
    <property type="protein sequence ID" value="GLH94735.1"/>
    <property type="molecule type" value="Genomic_DNA"/>
</dbReference>
<gene>
    <name evidence="1" type="ORF">Pa4123_00070</name>
</gene>
<organism evidence="1 2">
    <name type="scientific">Phytohabitans aurantiacus</name>
    <dbReference type="NCBI Taxonomy" id="3016789"/>
    <lineage>
        <taxon>Bacteria</taxon>
        <taxon>Bacillati</taxon>
        <taxon>Actinomycetota</taxon>
        <taxon>Actinomycetes</taxon>
        <taxon>Micromonosporales</taxon>
        <taxon>Micromonosporaceae</taxon>
    </lineage>
</organism>
<protein>
    <submittedName>
        <fullName evidence="1">Uncharacterized protein</fullName>
    </submittedName>
</protein>
<accession>A0ABQ5QJP1</accession>
<keyword evidence="2" id="KW-1185">Reference proteome</keyword>
<sequence length="111" mass="12525">MRGMRGMRGVRGGRCQIAAAARRSRAIAWIKGKCTREEIQSRAFALDRRARRGDTPCRAGLGADVRGEEIQSRAFGLDRREACGVWRRVVTGGQQRRSRAIAWIKGKRTRK</sequence>
<comment type="caution">
    <text evidence="1">The sequence shown here is derived from an EMBL/GenBank/DDBJ whole genome shotgun (WGS) entry which is preliminary data.</text>
</comment>
<reference evidence="1" key="1">
    <citation type="submission" date="2022-12" db="EMBL/GenBank/DDBJ databases">
        <title>New Phytohabitans aurantiacus sp. RD004123 nov., an actinomycete isolated from soil.</title>
        <authorList>
            <person name="Triningsih D.W."/>
            <person name="Harunari E."/>
            <person name="Igarashi Y."/>
        </authorList>
    </citation>
    <scope>NUCLEOTIDE SEQUENCE</scope>
    <source>
        <strain evidence="1">RD004123</strain>
    </source>
</reference>